<evidence type="ECO:0000259" key="4">
    <source>
        <dbReference type="PROSITE" id="PS01124"/>
    </source>
</evidence>
<evidence type="ECO:0000256" key="2">
    <source>
        <dbReference type="ARBA" id="ARBA00023125"/>
    </source>
</evidence>
<keyword evidence="3" id="KW-0804">Transcription</keyword>
<dbReference type="EMBL" id="JAMKFE010000022">
    <property type="protein sequence ID" value="MCM5682736.1"/>
    <property type="molecule type" value="Genomic_DNA"/>
</dbReference>
<feature type="domain" description="HTH araC/xylS-type" evidence="4">
    <location>
        <begin position="214"/>
        <end position="315"/>
    </location>
</feature>
<sequence length="330" mass="36982">MKTVEVDTGLVPAKQRADAWRESLLETFGPIHVESLDDETLSGQLRSVSRGCFTFNGMRYRGMSLWRSPVDVAQLDQEHFTLTLPSSRLHVVQHGQERVLEPGQIYLFNHAVTYRTRPQTEYRTDSIAFPGRLLQQRMGSIEPFYDLGAGSGNPTRTELIRTFASHLSAGVTTWTEHEYETLVGQFIDMLALFAGGATAAAASAATSTRTGHRERALKYIRAHATDSALCPRRVAEACGISLSYLHEVFRAAGVPVEEKIFEERLETARRMLIDPKTRGDSIQSICYDAGFNDPAHFSRKFKQRFGMTPGDMRRAALRLAAPWRTDEAAR</sequence>
<dbReference type="InterPro" id="IPR009057">
    <property type="entry name" value="Homeodomain-like_sf"/>
</dbReference>
<dbReference type="SMART" id="SM00342">
    <property type="entry name" value="HTH_ARAC"/>
    <property type="match status" value="1"/>
</dbReference>
<dbReference type="InterPro" id="IPR050204">
    <property type="entry name" value="AraC_XylS_family_regulators"/>
</dbReference>
<dbReference type="PRINTS" id="PR00032">
    <property type="entry name" value="HTHARAC"/>
</dbReference>
<dbReference type="InterPro" id="IPR020449">
    <property type="entry name" value="Tscrpt_reg_AraC-type_HTH"/>
</dbReference>
<dbReference type="PANTHER" id="PTHR46796">
    <property type="entry name" value="HTH-TYPE TRANSCRIPTIONAL ACTIVATOR RHAS-RELATED"/>
    <property type="match status" value="1"/>
</dbReference>
<keyword evidence="1" id="KW-0805">Transcription regulation</keyword>
<dbReference type="PROSITE" id="PS01124">
    <property type="entry name" value="HTH_ARAC_FAMILY_2"/>
    <property type="match status" value="1"/>
</dbReference>
<dbReference type="PANTHER" id="PTHR46796:SF6">
    <property type="entry name" value="ARAC SUBFAMILY"/>
    <property type="match status" value="1"/>
</dbReference>
<proteinExistence type="predicted"/>
<dbReference type="Pfam" id="PF14525">
    <property type="entry name" value="AraC_binding_2"/>
    <property type="match status" value="1"/>
</dbReference>
<protein>
    <submittedName>
        <fullName evidence="5">AraC family transcriptional regulator</fullName>
    </submittedName>
</protein>
<dbReference type="SUPFAM" id="SSF46689">
    <property type="entry name" value="Homeodomain-like"/>
    <property type="match status" value="1"/>
</dbReference>
<reference evidence="5" key="1">
    <citation type="submission" date="2022-05" db="EMBL/GenBank/DDBJ databases">
        <title>Schlegelella sp. nov., isolated from mangrove soil.</title>
        <authorList>
            <person name="Liu Y."/>
            <person name="Ge X."/>
            <person name="Liu W."/>
        </authorList>
    </citation>
    <scope>NUCLEOTIDE SEQUENCE</scope>
    <source>
        <strain evidence="5">S2-27</strain>
    </source>
</reference>
<evidence type="ECO:0000256" key="3">
    <source>
        <dbReference type="ARBA" id="ARBA00023163"/>
    </source>
</evidence>
<evidence type="ECO:0000256" key="1">
    <source>
        <dbReference type="ARBA" id="ARBA00023015"/>
    </source>
</evidence>
<evidence type="ECO:0000313" key="6">
    <source>
        <dbReference type="Proteomes" id="UP001165541"/>
    </source>
</evidence>
<gene>
    <name evidence="5" type="ORF">M8A51_24655</name>
</gene>
<dbReference type="RefSeq" id="WP_251781278.1">
    <property type="nucleotide sequence ID" value="NZ_JAMKFE010000022.1"/>
</dbReference>
<dbReference type="Pfam" id="PF12833">
    <property type="entry name" value="HTH_18"/>
    <property type="match status" value="1"/>
</dbReference>
<accession>A0ABT0YVF1</accession>
<dbReference type="InterPro" id="IPR018062">
    <property type="entry name" value="HTH_AraC-typ_CS"/>
</dbReference>
<dbReference type="InterPro" id="IPR035418">
    <property type="entry name" value="AraC-bd_2"/>
</dbReference>
<dbReference type="PROSITE" id="PS00041">
    <property type="entry name" value="HTH_ARAC_FAMILY_1"/>
    <property type="match status" value="1"/>
</dbReference>
<keyword evidence="6" id="KW-1185">Reference proteome</keyword>
<evidence type="ECO:0000313" key="5">
    <source>
        <dbReference type="EMBL" id="MCM5682736.1"/>
    </source>
</evidence>
<name>A0ABT0YVF1_9BURK</name>
<comment type="caution">
    <text evidence="5">The sequence shown here is derived from an EMBL/GenBank/DDBJ whole genome shotgun (WGS) entry which is preliminary data.</text>
</comment>
<dbReference type="Proteomes" id="UP001165541">
    <property type="component" value="Unassembled WGS sequence"/>
</dbReference>
<dbReference type="InterPro" id="IPR018060">
    <property type="entry name" value="HTH_AraC"/>
</dbReference>
<dbReference type="Gene3D" id="1.10.10.60">
    <property type="entry name" value="Homeodomain-like"/>
    <property type="match status" value="1"/>
</dbReference>
<keyword evidence="2" id="KW-0238">DNA-binding</keyword>
<organism evidence="5 6">
    <name type="scientific">Caldimonas mangrovi</name>
    <dbReference type="NCBI Taxonomy" id="2944811"/>
    <lineage>
        <taxon>Bacteria</taxon>
        <taxon>Pseudomonadati</taxon>
        <taxon>Pseudomonadota</taxon>
        <taxon>Betaproteobacteria</taxon>
        <taxon>Burkholderiales</taxon>
        <taxon>Sphaerotilaceae</taxon>
        <taxon>Caldimonas</taxon>
    </lineage>
</organism>